<dbReference type="GO" id="GO:0043024">
    <property type="term" value="F:ribosomal small subunit binding"/>
    <property type="evidence" value="ECO:0007669"/>
    <property type="project" value="TreeGrafter"/>
</dbReference>
<dbReference type="KEGG" id="rub:GBA63_11455"/>
<dbReference type="FunFam" id="3.30.505.50:FF:000001">
    <property type="entry name" value="Ribosome hibernation promoting factor"/>
    <property type="match status" value="1"/>
</dbReference>
<evidence type="ECO:0000259" key="6">
    <source>
        <dbReference type="Pfam" id="PF16321"/>
    </source>
</evidence>
<comment type="similarity">
    <text evidence="3">Belongs to the HPF/YfiA ribosome-associated protein family. Long HPF subfamily.</text>
</comment>
<evidence type="ECO:0000313" key="7">
    <source>
        <dbReference type="EMBL" id="QIN83186.1"/>
    </source>
</evidence>
<keyword evidence="4" id="KW-0175">Coiled coil</keyword>
<feature type="region of interest" description="Disordered" evidence="5">
    <location>
        <begin position="102"/>
        <end position="122"/>
    </location>
</feature>
<proteinExistence type="inferred from homology"/>
<accession>A0A6G8Q9N9</accession>
<dbReference type="AlphaFoldDB" id="A0A6G8Q9N9"/>
<dbReference type="PANTHER" id="PTHR33231:SF1">
    <property type="entry name" value="30S RIBOSOMAL PROTEIN"/>
    <property type="match status" value="1"/>
</dbReference>
<gene>
    <name evidence="7" type="primary">raiA</name>
    <name evidence="3" type="synonym">hpf</name>
    <name evidence="7" type="ORF">GBA63_11455</name>
</gene>
<evidence type="ECO:0000256" key="4">
    <source>
        <dbReference type="SAM" id="Coils"/>
    </source>
</evidence>
<keyword evidence="1 3" id="KW-0963">Cytoplasm</keyword>
<evidence type="ECO:0000256" key="5">
    <source>
        <dbReference type="SAM" id="MobiDB-lite"/>
    </source>
</evidence>
<dbReference type="SUPFAM" id="SSF69754">
    <property type="entry name" value="Ribosome binding protein Y (YfiA homologue)"/>
    <property type="match status" value="1"/>
</dbReference>
<reference evidence="7 8" key="1">
    <citation type="submission" date="2019-10" db="EMBL/GenBank/DDBJ databases">
        <title>Rubrobacter sp nov SCSIO 52090 isolated from a deep-sea sediment in the South China Sea.</title>
        <authorList>
            <person name="Chen R.W."/>
        </authorList>
    </citation>
    <scope>NUCLEOTIDE SEQUENCE [LARGE SCALE GENOMIC DNA]</scope>
    <source>
        <strain evidence="7 8">SCSIO 52909</strain>
    </source>
</reference>
<dbReference type="Gene3D" id="3.30.505.50">
    <property type="entry name" value="Sigma 54 modulation/S30EA ribosomal protein, C-terminal domain"/>
    <property type="match status" value="1"/>
</dbReference>
<dbReference type="GO" id="GO:0022627">
    <property type="term" value="C:cytosolic small ribosomal subunit"/>
    <property type="evidence" value="ECO:0007669"/>
    <property type="project" value="TreeGrafter"/>
</dbReference>
<dbReference type="Proteomes" id="UP000501452">
    <property type="component" value="Chromosome"/>
</dbReference>
<dbReference type="EMBL" id="CP045119">
    <property type="protein sequence ID" value="QIN83186.1"/>
    <property type="molecule type" value="Genomic_DNA"/>
</dbReference>
<name>A0A6G8Q9N9_9ACTN</name>
<keyword evidence="2 3" id="KW-0810">Translation regulation</keyword>
<dbReference type="NCBIfam" id="TIGR00741">
    <property type="entry name" value="yfiA"/>
    <property type="match status" value="1"/>
</dbReference>
<keyword evidence="8" id="KW-1185">Reference proteome</keyword>
<protein>
    <recommendedName>
        <fullName evidence="3">Ribosome hibernation promoting factor</fullName>
        <shortName evidence="3">HPF</shortName>
    </recommendedName>
</protein>
<feature type="domain" description="Sigma 54 modulation/S30EA ribosomal protein C-terminal" evidence="6">
    <location>
        <begin position="129"/>
        <end position="181"/>
    </location>
</feature>
<dbReference type="InterPro" id="IPR032528">
    <property type="entry name" value="Ribosom_S30AE_C"/>
</dbReference>
<dbReference type="InterPro" id="IPR050574">
    <property type="entry name" value="HPF/YfiA_ribosome-assoc"/>
</dbReference>
<dbReference type="Gene3D" id="3.30.160.100">
    <property type="entry name" value="Ribosome hibernation promotion factor-like"/>
    <property type="match status" value="1"/>
</dbReference>
<feature type="coiled-coil region" evidence="4">
    <location>
        <begin position="72"/>
        <end position="99"/>
    </location>
</feature>
<dbReference type="InterPro" id="IPR003489">
    <property type="entry name" value="RHF/RaiA"/>
</dbReference>
<comment type="subunit">
    <text evidence="3">Interacts with 100S ribosomes.</text>
</comment>
<dbReference type="GO" id="GO:0045900">
    <property type="term" value="P:negative regulation of translational elongation"/>
    <property type="evidence" value="ECO:0007669"/>
    <property type="project" value="TreeGrafter"/>
</dbReference>
<dbReference type="Pfam" id="PF02482">
    <property type="entry name" value="Ribosomal_S30AE"/>
    <property type="match status" value="1"/>
</dbReference>
<dbReference type="PANTHER" id="PTHR33231">
    <property type="entry name" value="30S RIBOSOMAL PROTEIN"/>
    <property type="match status" value="1"/>
</dbReference>
<dbReference type="Pfam" id="PF16321">
    <property type="entry name" value="Ribosom_S30AE_C"/>
    <property type="match status" value="1"/>
</dbReference>
<evidence type="ECO:0000256" key="1">
    <source>
        <dbReference type="ARBA" id="ARBA00022490"/>
    </source>
</evidence>
<evidence type="ECO:0000256" key="3">
    <source>
        <dbReference type="HAMAP-Rule" id="MF_00839"/>
    </source>
</evidence>
<organism evidence="7 8">
    <name type="scientific">Rubrobacter tropicus</name>
    <dbReference type="NCBI Taxonomy" id="2653851"/>
    <lineage>
        <taxon>Bacteria</taxon>
        <taxon>Bacillati</taxon>
        <taxon>Actinomycetota</taxon>
        <taxon>Rubrobacteria</taxon>
        <taxon>Rubrobacterales</taxon>
        <taxon>Rubrobacteraceae</taxon>
        <taxon>Rubrobacter</taxon>
    </lineage>
</organism>
<dbReference type="HAMAP" id="MF_00839">
    <property type="entry name" value="HPF"/>
    <property type="match status" value="1"/>
</dbReference>
<dbReference type="RefSeq" id="WP_166176235.1">
    <property type="nucleotide sequence ID" value="NZ_CP045119.1"/>
</dbReference>
<evidence type="ECO:0000256" key="2">
    <source>
        <dbReference type="ARBA" id="ARBA00022845"/>
    </source>
</evidence>
<comment type="subcellular location">
    <subcellularLocation>
        <location evidence="3">Cytoplasm</location>
    </subcellularLocation>
</comment>
<dbReference type="InterPro" id="IPR034694">
    <property type="entry name" value="HPF_long/plastid"/>
</dbReference>
<dbReference type="CDD" id="cd00552">
    <property type="entry name" value="RaiA"/>
    <property type="match status" value="1"/>
</dbReference>
<dbReference type="InterPro" id="IPR038416">
    <property type="entry name" value="Ribosom_S30AE_C_sf"/>
</dbReference>
<dbReference type="InterPro" id="IPR036567">
    <property type="entry name" value="RHF-like"/>
</dbReference>
<comment type="function">
    <text evidence="3">Required for dimerization of active 70S ribosomes into 100S ribosomes in stationary phase; 100S ribosomes are translationally inactive and sometimes present during exponential growth.</text>
</comment>
<sequence>MDVLVKGRNIFVTPALEEYALEKVERVSKFFDDEKSHSRAEVELIHERNPSVTDAEVAETTLFINGTVLKAREASEDMYASIDKMADKLERQVRRYRGRQIDRWQGQAKNAPPPPEEPEIPDEEEIGARIVRTKQFQMKPMGAEEAVLQMDLLDHDFFVFTSAESGDINVVYRRRDGNYGLIEPAK</sequence>
<evidence type="ECO:0000313" key="8">
    <source>
        <dbReference type="Proteomes" id="UP000501452"/>
    </source>
</evidence>